<keyword evidence="4" id="KW-0862">Zinc</keyword>
<evidence type="ECO:0000313" key="8">
    <source>
        <dbReference type="Proteomes" id="UP000780801"/>
    </source>
</evidence>
<dbReference type="PANTHER" id="PTHR13278">
    <property type="entry name" value="ZINC FINGER PROTEIN 830"/>
    <property type="match status" value="1"/>
</dbReference>
<feature type="region of interest" description="Disordered" evidence="6">
    <location>
        <begin position="348"/>
        <end position="453"/>
    </location>
</feature>
<evidence type="ECO:0000256" key="3">
    <source>
        <dbReference type="ARBA" id="ARBA00022771"/>
    </source>
</evidence>
<protein>
    <recommendedName>
        <fullName evidence="9">Coiled-coil domain-containing protein 16</fullName>
    </recommendedName>
</protein>
<dbReference type="InterPro" id="IPR040050">
    <property type="entry name" value="ZNF830-like"/>
</dbReference>
<feature type="compositionally biased region" description="Acidic residues" evidence="6">
    <location>
        <begin position="430"/>
        <end position="444"/>
    </location>
</feature>
<name>A0A9P6G1B8_9FUNG</name>
<dbReference type="AlphaFoldDB" id="A0A9P6G1B8"/>
<evidence type="ECO:0000256" key="4">
    <source>
        <dbReference type="ARBA" id="ARBA00022833"/>
    </source>
</evidence>
<feature type="compositionally biased region" description="Basic and acidic residues" evidence="6">
    <location>
        <begin position="153"/>
        <end position="169"/>
    </location>
</feature>
<feature type="compositionally biased region" description="Polar residues" evidence="6">
    <location>
        <begin position="279"/>
        <end position="293"/>
    </location>
</feature>
<reference evidence="7" key="1">
    <citation type="journal article" date="2020" name="Fungal Divers.">
        <title>Resolving the Mortierellaceae phylogeny through synthesis of multi-gene phylogenetics and phylogenomics.</title>
        <authorList>
            <person name="Vandepol N."/>
            <person name="Liber J."/>
            <person name="Desiro A."/>
            <person name="Na H."/>
            <person name="Kennedy M."/>
            <person name="Barry K."/>
            <person name="Grigoriev I.V."/>
            <person name="Miller A.N."/>
            <person name="O'Donnell K."/>
            <person name="Stajich J.E."/>
            <person name="Bonito G."/>
        </authorList>
    </citation>
    <scope>NUCLEOTIDE SEQUENCE</scope>
    <source>
        <strain evidence="7">KOD1015</strain>
    </source>
</reference>
<dbReference type="GO" id="GO:0003676">
    <property type="term" value="F:nucleic acid binding"/>
    <property type="evidence" value="ECO:0007669"/>
    <property type="project" value="InterPro"/>
</dbReference>
<evidence type="ECO:0000256" key="1">
    <source>
        <dbReference type="ARBA" id="ARBA00004123"/>
    </source>
</evidence>
<dbReference type="GO" id="GO:0033260">
    <property type="term" value="P:nuclear DNA replication"/>
    <property type="evidence" value="ECO:0007669"/>
    <property type="project" value="TreeGrafter"/>
</dbReference>
<evidence type="ECO:0000256" key="5">
    <source>
        <dbReference type="ARBA" id="ARBA00023242"/>
    </source>
</evidence>
<comment type="subcellular location">
    <subcellularLocation>
        <location evidence="1">Nucleus</location>
    </subcellularLocation>
</comment>
<dbReference type="GO" id="GO:0044773">
    <property type="term" value="P:mitotic DNA damage checkpoint signaling"/>
    <property type="evidence" value="ECO:0007669"/>
    <property type="project" value="TreeGrafter"/>
</dbReference>
<dbReference type="OrthoDB" id="77607at2759"/>
<comment type="caution">
    <text evidence="7">The sequence shown here is derived from an EMBL/GenBank/DDBJ whole genome shotgun (WGS) entry which is preliminary data.</text>
</comment>
<feature type="compositionally biased region" description="Polar residues" evidence="6">
    <location>
        <begin position="352"/>
        <end position="376"/>
    </location>
</feature>
<keyword evidence="2" id="KW-0479">Metal-binding</keyword>
<feature type="compositionally biased region" description="Acidic residues" evidence="6">
    <location>
        <begin position="129"/>
        <end position="140"/>
    </location>
</feature>
<keyword evidence="8" id="KW-1185">Reference proteome</keyword>
<feature type="compositionally biased region" description="Low complexity" evidence="6">
    <location>
        <begin position="187"/>
        <end position="207"/>
    </location>
</feature>
<feature type="compositionally biased region" description="Low complexity" evidence="6">
    <location>
        <begin position="97"/>
        <end position="108"/>
    </location>
</feature>
<proteinExistence type="predicted"/>
<dbReference type="Proteomes" id="UP000780801">
    <property type="component" value="Unassembled WGS sequence"/>
</dbReference>
<evidence type="ECO:0000256" key="2">
    <source>
        <dbReference type="ARBA" id="ARBA00022723"/>
    </source>
</evidence>
<organism evidence="7 8">
    <name type="scientific">Lunasporangiospora selenospora</name>
    <dbReference type="NCBI Taxonomy" id="979761"/>
    <lineage>
        <taxon>Eukaryota</taxon>
        <taxon>Fungi</taxon>
        <taxon>Fungi incertae sedis</taxon>
        <taxon>Mucoromycota</taxon>
        <taxon>Mortierellomycotina</taxon>
        <taxon>Mortierellomycetes</taxon>
        <taxon>Mortierellales</taxon>
        <taxon>Mortierellaceae</taxon>
        <taxon>Lunasporangiospora</taxon>
    </lineage>
</organism>
<feature type="compositionally biased region" description="Basic and acidic residues" evidence="6">
    <location>
        <begin position="394"/>
        <end position="410"/>
    </location>
</feature>
<evidence type="ECO:0008006" key="9">
    <source>
        <dbReference type="Google" id="ProtNLM"/>
    </source>
</evidence>
<evidence type="ECO:0000256" key="6">
    <source>
        <dbReference type="SAM" id="MobiDB-lite"/>
    </source>
</evidence>
<feature type="region of interest" description="Disordered" evidence="6">
    <location>
        <begin position="94"/>
        <end position="219"/>
    </location>
</feature>
<dbReference type="GO" id="GO:0005681">
    <property type="term" value="C:spliceosomal complex"/>
    <property type="evidence" value="ECO:0007669"/>
    <property type="project" value="InterPro"/>
</dbReference>
<dbReference type="GO" id="GO:0008270">
    <property type="term" value="F:zinc ion binding"/>
    <property type="evidence" value="ECO:0007669"/>
    <property type="project" value="UniProtKB-KW"/>
</dbReference>
<keyword evidence="3" id="KW-0863">Zinc-finger</keyword>
<feature type="region of interest" description="Disordered" evidence="6">
    <location>
        <begin position="279"/>
        <end position="321"/>
    </location>
</feature>
<accession>A0A9P6G1B8</accession>
<keyword evidence="5" id="KW-0539">Nucleus</keyword>
<dbReference type="EMBL" id="JAABOA010000140">
    <property type="protein sequence ID" value="KAF9585667.1"/>
    <property type="molecule type" value="Genomic_DNA"/>
</dbReference>
<dbReference type="PANTHER" id="PTHR13278:SF0">
    <property type="entry name" value="ZINC FINGER PROTEIN 830"/>
    <property type="match status" value="1"/>
</dbReference>
<dbReference type="GO" id="GO:0033314">
    <property type="term" value="P:mitotic DNA replication checkpoint signaling"/>
    <property type="evidence" value="ECO:0007669"/>
    <property type="project" value="TreeGrafter"/>
</dbReference>
<evidence type="ECO:0000313" key="7">
    <source>
        <dbReference type="EMBL" id="KAF9585667.1"/>
    </source>
</evidence>
<sequence>MSKDVRRLFAVQKAAKASSSSEIRSSSASLSSRKRITHPLAKYDPTTFRLTCAICGPAVPIKSDNLWNAHLVSKAHQDAVAKLRAVKEQMQKREQAAVEAQQKLQQQQDTPPPGGVKRKAAGGLVAYADDSESESEDESESAPAVSKSPSTQDSKRIKLDNDDQQAERQIEEEEETLSGLPAGFFDSPHANNSNTASNSASPAPVSAETRPEETQDDQAMEGVLPAGFFDDPEEDARIRAEVGGATTDQQQRQVDAEFKALQAELARDIEQQDEQETKLLQAQNSRTTVTTSAAPKESEAGNTTEPLGYEEKVEQEEQELEETILARSEEEYQLFVEMAEKLNILREKKTRLLTQRSLSTATANPLTTIPEQNASKPRSAPSKRKTKGKSILDMVRERELERKEKERRQAEIFNKLNAAEDGDSKMAGSDGEEESEESDEDIEAMMDWRARRV</sequence>
<gene>
    <name evidence="7" type="ORF">BGW38_001289</name>
</gene>